<dbReference type="GO" id="GO:0005634">
    <property type="term" value="C:nucleus"/>
    <property type="evidence" value="ECO:0007669"/>
    <property type="project" value="UniProtKB-SubCell"/>
</dbReference>
<dbReference type="eggNOG" id="ENOG502SH49">
    <property type="taxonomic scope" value="Eukaryota"/>
</dbReference>
<keyword evidence="10" id="KW-1185">Reference proteome</keyword>
<dbReference type="CDD" id="cd12148">
    <property type="entry name" value="fungal_TF_MHR"/>
    <property type="match status" value="1"/>
</dbReference>
<name>G2R8U7_THETT</name>
<evidence type="ECO:0000256" key="5">
    <source>
        <dbReference type="ARBA" id="ARBA00023163"/>
    </source>
</evidence>
<dbReference type="EMBL" id="CP003012">
    <property type="protein sequence ID" value="AEO68596.1"/>
    <property type="molecule type" value="Genomic_DNA"/>
</dbReference>
<dbReference type="GO" id="GO:0008270">
    <property type="term" value="F:zinc ion binding"/>
    <property type="evidence" value="ECO:0007669"/>
    <property type="project" value="InterPro"/>
</dbReference>
<evidence type="ECO:0000256" key="1">
    <source>
        <dbReference type="ARBA" id="ARBA00004123"/>
    </source>
</evidence>
<dbReference type="Proteomes" id="UP000008181">
    <property type="component" value="Chromosome 4"/>
</dbReference>
<keyword evidence="2" id="KW-0479">Metal-binding</keyword>
<dbReference type="RefSeq" id="XP_003654932.1">
    <property type="nucleotide sequence ID" value="XM_003654884.1"/>
</dbReference>
<evidence type="ECO:0000313" key="10">
    <source>
        <dbReference type="Proteomes" id="UP000008181"/>
    </source>
</evidence>
<dbReference type="PROSITE" id="PS00463">
    <property type="entry name" value="ZN2_CY6_FUNGAL_1"/>
    <property type="match status" value="1"/>
</dbReference>
<accession>G2R8U7</accession>
<evidence type="ECO:0000313" key="9">
    <source>
        <dbReference type="EMBL" id="AEO68596.1"/>
    </source>
</evidence>
<dbReference type="CDD" id="cd00067">
    <property type="entry name" value="GAL4"/>
    <property type="match status" value="1"/>
</dbReference>
<dbReference type="InterPro" id="IPR001138">
    <property type="entry name" value="Zn2Cys6_DnaBD"/>
</dbReference>
<keyword evidence="4" id="KW-0238">DNA-binding</keyword>
<evidence type="ECO:0000256" key="6">
    <source>
        <dbReference type="ARBA" id="ARBA00023242"/>
    </source>
</evidence>
<dbReference type="SMART" id="SM00906">
    <property type="entry name" value="Fungal_trans"/>
    <property type="match status" value="1"/>
</dbReference>
<dbReference type="PROSITE" id="PS50048">
    <property type="entry name" value="ZN2_CY6_FUNGAL_2"/>
    <property type="match status" value="1"/>
</dbReference>
<reference evidence="9 10" key="1">
    <citation type="journal article" date="2011" name="Nat. Biotechnol.">
        <title>Comparative genomic analysis of the thermophilic biomass-degrading fungi Myceliophthora thermophila and Thielavia terrestris.</title>
        <authorList>
            <person name="Berka R.M."/>
            <person name="Grigoriev I.V."/>
            <person name="Otillar R."/>
            <person name="Salamov A."/>
            <person name="Grimwood J."/>
            <person name="Reid I."/>
            <person name="Ishmael N."/>
            <person name="John T."/>
            <person name="Darmond C."/>
            <person name="Moisan M.-C."/>
            <person name="Henrissat B."/>
            <person name="Coutinho P.M."/>
            <person name="Lombard V."/>
            <person name="Natvig D.O."/>
            <person name="Lindquist E."/>
            <person name="Schmutz J."/>
            <person name="Lucas S."/>
            <person name="Harris P."/>
            <person name="Powlowski J."/>
            <person name="Bellemare A."/>
            <person name="Taylor D."/>
            <person name="Butler G."/>
            <person name="de Vries R.P."/>
            <person name="Allijn I.E."/>
            <person name="van den Brink J."/>
            <person name="Ushinsky S."/>
            <person name="Storms R."/>
            <person name="Powell A.J."/>
            <person name="Paulsen I.T."/>
            <person name="Elbourne L.D.H."/>
            <person name="Baker S.E."/>
            <person name="Magnuson J."/>
            <person name="LaBoissiere S."/>
            <person name="Clutterbuck A.J."/>
            <person name="Martinez D."/>
            <person name="Wogulis M."/>
            <person name="de Leon A.L."/>
            <person name="Rey M.W."/>
            <person name="Tsang A."/>
        </authorList>
    </citation>
    <scope>NUCLEOTIDE SEQUENCE [LARGE SCALE GENOMIC DNA]</scope>
    <source>
        <strain evidence="10">ATCC 38088 / NRRL 8126</strain>
    </source>
</reference>
<dbReference type="AlphaFoldDB" id="G2R8U7"/>
<dbReference type="SMART" id="SM00066">
    <property type="entry name" value="GAL4"/>
    <property type="match status" value="1"/>
</dbReference>
<feature type="non-terminal residue" evidence="9">
    <location>
        <position position="1"/>
    </location>
</feature>
<evidence type="ECO:0000256" key="2">
    <source>
        <dbReference type="ARBA" id="ARBA00022723"/>
    </source>
</evidence>
<feature type="compositionally biased region" description="Basic residues" evidence="7">
    <location>
        <begin position="56"/>
        <end position="71"/>
    </location>
</feature>
<evidence type="ECO:0000259" key="8">
    <source>
        <dbReference type="PROSITE" id="PS50048"/>
    </source>
</evidence>
<dbReference type="InterPro" id="IPR007219">
    <property type="entry name" value="XnlR_reg_dom"/>
</dbReference>
<keyword evidence="3" id="KW-0805">Transcription regulation</keyword>
<evidence type="ECO:0000256" key="7">
    <source>
        <dbReference type="SAM" id="MobiDB-lite"/>
    </source>
</evidence>
<evidence type="ECO:0000256" key="3">
    <source>
        <dbReference type="ARBA" id="ARBA00023015"/>
    </source>
</evidence>
<organism evidence="9 10">
    <name type="scientific">Thermothielavioides terrestris (strain ATCC 38088 / NRRL 8126)</name>
    <name type="common">Thielavia terrestris</name>
    <dbReference type="NCBI Taxonomy" id="578455"/>
    <lineage>
        <taxon>Eukaryota</taxon>
        <taxon>Fungi</taxon>
        <taxon>Dikarya</taxon>
        <taxon>Ascomycota</taxon>
        <taxon>Pezizomycotina</taxon>
        <taxon>Sordariomycetes</taxon>
        <taxon>Sordariomycetidae</taxon>
        <taxon>Sordariales</taxon>
        <taxon>Chaetomiaceae</taxon>
        <taxon>Thermothielavioides</taxon>
        <taxon>Thermothielavioides terrestris</taxon>
    </lineage>
</organism>
<evidence type="ECO:0000256" key="4">
    <source>
        <dbReference type="ARBA" id="ARBA00023125"/>
    </source>
</evidence>
<dbReference type="OrthoDB" id="3037908at2759"/>
<feature type="non-terminal residue" evidence="9">
    <location>
        <position position="425"/>
    </location>
</feature>
<dbReference type="Pfam" id="PF00172">
    <property type="entry name" value="Zn_clus"/>
    <property type="match status" value="1"/>
</dbReference>
<gene>
    <name evidence="9" type="ORF">THITE_23050</name>
</gene>
<keyword evidence="5" id="KW-0804">Transcription</keyword>
<dbReference type="GO" id="GO:0006351">
    <property type="term" value="P:DNA-templated transcription"/>
    <property type="evidence" value="ECO:0007669"/>
    <property type="project" value="InterPro"/>
</dbReference>
<dbReference type="KEGG" id="ttt:THITE_23050"/>
<dbReference type="HOGENOM" id="CLU_011017_3_1_1"/>
<feature type="region of interest" description="Disordered" evidence="7">
    <location>
        <begin position="49"/>
        <end position="82"/>
    </location>
</feature>
<dbReference type="Pfam" id="PF04082">
    <property type="entry name" value="Fungal_trans"/>
    <property type="match status" value="1"/>
</dbReference>
<proteinExistence type="predicted"/>
<dbReference type="PANTHER" id="PTHR47338:SF3">
    <property type="entry name" value="C6 FINGER DOMAIN TRANSCRIPTION FACTOR DBAA-RELATED"/>
    <property type="match status" value="1"/>
</dbReference>
<sequence length="425" mass="47812">GDQSGRGMRKRPRQNPGPACQQCRLRKLRCDRQTPCNGCLDAGVECNVDPTPPQRGPKKGHLKALRSRIGRPSRPPGTQRESTCFLHGGSPLEHQADTWDRKRDQLYFDRIHAFVPAIHHRRYLQRSRVALPTPSHRCLQYAMWTMASAMSSQFHHLRDSLYRGTLDLLHALDDARPTTAGTAATTDNDDEASLLAQAQAWILVAVYEFVQLPSSFRRAWASVGRAIRLVQLLRLSEMDAGDDHDAAVLDFTTPYNGDTDVDVCIEREERRRTFWVAFCLDRFASALSGLPLTLGELISTRLPCPEPAFQSATSVVMPLLSEIMETTDMDAEPRALSAPSSPWVECIVFCTLWGRALSHQQRSKLEHFHGPVAVAFRERQVRLDELLTSRMRLFQQRYAPGAVKSDPMLLFTNLVAQATVLSLCK</sequence>
<dbReference type="SUPFAM" id="SSF57701">
    <property type="entry name" value="Zn2/Cys6 DNA-binding domain"/>
    <property type="match status" value="1"/>
</dbReference>
<dbReference type="GeneID" id="11520383"/>
<dbReference type="GO" id="GO:0003677">
    <property type="term" value="F:DNA binding"/>
    <property type="evidence" value="ECO:0007669"/>
    <property type="project" value="UniProtKB-KW"/>
</dbReference>
<comment type="subcellular location">
    <subcellularLocation>
        <location evidence="1">Nucleus</location>
    </subcellularLocation>
</comment>
<dbReference type="GO" id="GO:0000981">
    <property type="term" value="F:DNA-binding transcription factor activity, RNA polymerase II-specific"/>
    <property type="evidence" value="ECO:0007669"/>
    <property type="project" value="InterPro"/>
</dbReference>
<protein>
    <recommendedName>
        <fullName evidence="8">Zn(2)-C6 fungal-type domain-containing protein</fullName>
    </recommendedName>
</protein>
<dbReference type="Gene3D" id="4.10.240.10">
    <property type="entry name" value="Zn(2)-C6 fungal-type DNA-binding domain"/>
    <property type="match status" value="1"/>
</dbReference>
<dbReference type="InterPro" id="IPR036864">
    <property type="entry name" value="Zn2-C6_fun-type_DNA-bd_sf"/>
</dbReference>
<dbReference type="InterPro" id="IPR050815">
    <property type="entry name" value="TF_fung"/>
</dbReference>
<feature type="domain" description="Zn(2)-C6 fungal-type" evidence="8">
    <location>
        <begin position="19"/>
        <end position="48"/>
    </location>
</feature>
<dbReference type="PANTHER" id="PTHR47338">
    <property type="entry name" value="ZN(II)2CYS6 TRANSCRIPTION FACTOR (EUROFUNG)-RELATED"/>
    <property type="match status" value="1"/>
</dbReference>
<keyword evidence="6" id="KW-0539">Nucleus</keyword>